<evidence type="ECO:0000256" key="1">
    <source>
        <dbReference type="SAM" id="MobiDB-lite"/>
    </source>
</evidence>
<proteinExistence type="predicted"/>
<evidence type="ECO:0000313" key="2">
    <source>
        <dbReference type="EMBL" id="KAK1926872.1"/>
    </source>
</evidence>
<name>A0AAD9L8T8_PAPLA</name>
<dbReference type="EMBL" id="JAODAN010000001">
    <property type="protein sequence ID" value="KAK1926872.1"/>
    <property type="molecule type" value="Genomic_DNA"/>
</dbReference>
<dbReference type="AlphaFoldDB" id="A0AAD9L8T8"/>
<organism evidence="2 3">
    <name type="scientific">Papiliotrema laurentii</name>
    <name type="common">Cryptococcus laurentii</name>
    <dbReference type="NCBI Taxonomy" id="5418"/>
    <lineage>
        <taxon>Eukaryota</taxon>
        <taxon>Fungi</taxon>
        <taxon>Dikarya</taxon>
        <taxon>Basidiomycota</taxon>
        <taxon>Agaricomycotina</taxon>
        <taxon>Tremellomycetes</taxon>
        <taxon>Tremellales</taxon>
        <taxon>Rhynchogastremaceae</taxon>
        <taxon>Papiliotrema</taxon>
    </lineage>
</organism>
<comment type="caution">
    <text evidence="2">The sequence shown here is derived from an EMBL/GenBank/DDBJ whole genome shotgun (WGS) entry which is preliminary data.</text>
</comment>
<protein>
    <submittedName>
        <fullName evidence="2">Uncharacterized protein</fullName>
    </submittedName>
</protein>
<feature type="compositionally biased region" description="Polar residues" evidence="1">
    <location>
        <begin position="79"/>
        <end position="89"/>
    </location>
</feature>
<feature type="compositionally biased region" description="Low complexity" evidence="1">
    <location>
        <begin position="45"/>
        <end position="62"/>
    </location>
</feature>
<feature type="compositionally biased region" description="Low complexity" evidence="1">
    <location>
        <begin position="213"/>
        <end position="223"/>
    </location>
</feature>
<accession>A0AAD9L8T8</accession>
<gene>
    <name evidence="2" type="ORF">DB88DRAFT_475891</name>
</gene>
<feature type="region of interest" description="Disordered" evidence="1">
    <location>
        <begin position="205"/>
        <end position="232"/>
    </location>
</feature>
<sequence>MSLPRNRTPRSPDLLQVALHQCEKRPKPFTNRGDGVRAGCPRPTLPSNNNRLAPRLRPSRSSGPGGSGAHKRGVRSKSDPVSLSRLSPCPLTTNAHSLTLNSASALLTDPADTSFRSQIAANTAGKSRARVPRRLDHAMSDRVSRPKTTERATFGRGKEIELVDVLTRSVCANTPDAPQGAAGSEGNRLTHHCLFACSTRRSFIEGRGPPRSPRFAPAARMSPTWADRNARD</sequence>
<dbReference type="Proteomes" id="UP001182556">
    <property type="component" value="Unassembled WGS sequence"/>
</dbReference>
<reference evidence="2" key="1">
    <citation type="submission" date="2023-02" db="EMBL/GenBank/DDBJ databases">
        <title>Identification and recombinant expression of a fungal hydrolase from Papiliotrema laurentii that hydrolyzes apple cutin and clears colloidal polyester polyurethane.</title>
        <authorList>
            <consortium name="DOE Joint Genome Institute"/>
            <person name="Roman V.A."/>
            <person name="Bojanowski C."/>
            <person name="Crable B.R."/>
            <person name="Wagner D.N."/>
            <person name="Hung C.S."/>
            <person name="Nadeau L.J."/>
            <person name="Schratz L."/>
            <person name="Haridas S."/>
            <person name="Pangilinan J."/>
            <person name="Lipzen A."/>
            <person name="Na H."/>
            <person name="Yan M."/>
            <person name="Ng V."/>
            <person name="Grigoriev I.V."/>
            <person name="Spatafora J.W."/>
            <person name="Barlow D."/>
            <person name="Biffinger J."/>
            <person name="Kelley-Loughnane N."/>
            <person name="Varaljay V.A."/>
            <person name="Crookes-Goodson W.J."/>
        </authorList>
    </citation>
    <scope>NUCLEOTIDE SEQUENCE</scope>
    <source>
        <strain evidence="2">5307AH</strain>
    </source>
</reference>
<keyword evidence="3" id="KW-1185">Reference proteome</keyword>
<feature type="region of interest" description="Disordered" evidence="1">
    <location>
        <begin position="22"/>
        <end position="89"/>
    </location>
</feature>
<evidence type="ECO:0000313" key="3">
    <source>
        <dbReference type="Proteomes" id="UP001182556"/>
    </source>
</evidence>